<comment type="caution">
    <text evidence="2">The sequence shown here is derived from an EMBL/GenBank/DDBJ whole genome shotgun (WGS) entry which is preliminary data.</text>
</comment>
<dbReference type="Pfam" id="PF01564">
    <property type="entry name" value="Spermine_synth"/>
    <property type="match status" value="1"/>
</dbReference>
<dbReference type="PANTHER" id="PTHR43317:SF1">
    <property type="entry name" value="THERMOSPERMINE SYNTHASE ACAULIS5"/>
    <property type="match status" value="1"/>
</dbReference>
<dbReference type="InterPro" id="IPR029063">
    <property type="entry name" value="SAM-dependent_MTases_sf"/>
</dbReference>
<evidence type="ECO:0000313" key="3">
    <source>
        <dbReference type="Proteomes" id="UP000034364"/>
    </source>
</evidence>
<dbReference type="Proteomes" id="UP000034364">
    <property type="component" value="Unassembled WGS sequence"/>
</dbReference>
<dbReference type="EMBL" id="LCNV01000007">
    <property type="protein sequence ID" value="KKU64497.1"/>
    <property type="molecule type" value="Genomic_DNA"/>
</dbReference>
<organism evidence="2 3">
    <name type="scientific">Candidatus Amesbacteria bacterium GW2011_GWA1_47_16</name>
    <dbReference type="NCBI Taxonomy" id="1618353"/>
    <lineage>
        <taxon>Bacteria</taxon>
        <taxon>Candidatus Amesiibacteriota</taxon>
    </lineage>
</organism>
<dbReference type="AlphaFoldDB" id="A0A0G1S524"/>
<sequence>MEFSWIRRVFGPRVLEEAESRFNGLLRVIKNSGSVYISTGILTQTGGLIKDVWEPTIKKLTKTSSTDPESFLILGLAGGTLARLISRYFSGALITGVEIDPLMIRLGKKYLSLDRIPGLKIVQADANSYILNHKSLFDVILVDLYLGDRVPGFVYGEKFLRQLKKTGKSVIINHLFYDPAKKAAAGELVKKLEIIFPIVSLQRRLTNLLIICTHNRV</sequence>
<dbReference type="Gene3D" id="3.40.50.150">
    <property type="entry name" value="Vaccinia Virus protein VP39"/>
    <property type="match status" value="1"/>
</dbReference>
<evidence type="ECO:0000313" key="2">
    <source>
        <dbReference type="EMBL" id="KKU64497.1"/>
    </source>
</evidence>
<proteinExistence type="predicted"/>
<gene>
    <name evidence="2" type="ORF">UX87_C0007G0005</name>
</gene>
<dbReference type="PANTHER" id="PTHR43317">
    <property type="entry name" value="THERMOSPERMINE SYNTHASE ACAULIS5"/>
    <property type="match status" value="1"/>
</dbReference>
<keyword evidence="1" id="KW-0620">Polyamine biosynthesis</keyword>
<reference evidence="2 3" key="1">
    <citation type="journal article" date="2015" name="Nature">
        <title>rRNA introns, odd ribosomes, and small enigmatic genomes across a large radiation of phyla.</title>
        <authorList>
            <person name="Brown C.T."/>
            <person name="Hug L.A."/>
            <person name="Thomas B.C."/>
            <person name="Sharon I."/>
            <person name="Castelle C.J."/>
            <person name="Singh A."/>
            <person name="Wilkins M.J."/>
            <person name="Williams K.H."/>
            <person name="Banfield J.F."/>
        </authorList>
    </citation>
    <scope>NUCLEOTIDE SEQUENCE [LARGE SCALE GENOMIC DNA]</scope>
</reference>
<evidence type="ECO:0000256" key="1">
    <source>
        <dbReference type="ARBA" id="ARBA00023115"/>
    </source>
</evidence>
<dbReference type="SUPFAM" id="SSF53335">
    <property type="entry name" value="S-adenosyl-L-methionine-dependent methyltransferases"/>
    <property type="match status" value="1"/>
</dbReference>
<accession>A0A0G1S524</accession>
<dbReference type="CDD" id="cd02440">
    <property type="entry name" value="AdoMet_MTases"/>
    <property type="match status" value="1"/>
</dbReference>
<protein>
    <submittedName>
        <fullName evidence="2">Spermine synthase</fullName>
    </submittedName>
</protein>
<dbReference type="GO" id="GO:0006596">
    <property type="term" value="P:polyamine biosynthetic process"/>
    <property type="evidence" value="ECO:0007669"/>
    <property type="project" value="UniProtKB-KW"/>
</dbReference>
<name>A0A0G1S524_9BACT</name>